<comment type="caution">
    <text evidence="1">The sequence shown here is derived from an EMBL/GenBank/DDBJ whole genome shotgun (WGS) entry which is preliminary data.</text>
</comment>
<dbReference type="EMBL" id="JBHSQN010000001">
    <property type="protein sequence ID" value="MFC6009581.1"/>
    <property type="molecule type" value="Genomic_DNA"/>
</dbReference>
<evidence type="ECO:0000313" key="1">
    <source>
        <dbReference type="EMBL" id="MFC6009581.1"/>
    </source>
</evidence>
<protein>
    <submittedName>
        <fullName evidence="1">Uncharacterized protein</fullName>
    </submittedName>
</protein>
<name>A0ABW1JJK7_9NOCA</name>
<dbReference type="RefSeq" id="WP_378598116.1">
    <property type="nucleotide sequence ID" value="NZ_JBHSQN010000001.1"/>
</dbReference>
<sequence length="99" mass="11230">MSSRRKCAREGCTKRRTPGREYCSMMCRSVVDAFERTERVCRAITGTESDELWVSLVALNDAVSEYRERFTAAWIHAKELGITAAEWHAIQDGALEATE</sequence>
<evidence type="ECO:0000313" key="2">
    <source>
        <dbReference type="Proteomes" id="UP001596223"/>
    </source>
</evidence>
<reference evidence="2" key="1">
    <citation type="journal article" date="2019" name="Int. J. Syst. Evol. Microbiol.">
        <title>The Global Catalogue of Microorganisms (GCM) 10K type strain sequencing project: providing services to taxonomists for standard genome sequencing and annotation.</title>
        <authorList>
            <consortium name="The Broad Institute Genomics Platform"/>
            <consortium name="The Broad Institute Genome Sequencing Center for Infectious Disease"/>
            <person name="Wu L."/>
            <person name="Ma J."/>
        </authorList>
    </citation>
    <scope>NUCLEOTIDE SEQUENCE [LARGE SCALE GENOMIC DNA]</scope>
    <source>
        <strain evidence="2">CCUG 36956</strain>
    </source>
</reference>
<dbReference type="Proteomes" id="UP001596223">
    <property type="component" value="Unassembled WGS sequence"/>
</dbReference>
<accession>A0ABW1JJK7</accession>
<keyword evidence="2" id="KW-1185">Reference proteome</keyword>
<gene>
    <name evidence="1" type="ORF">ACFP3H_00805</name>
</gene>
<organism evidence="1 2">
    <name type="scientific">Nocardia lasii</name>
    <dbReference type="NCBI Taxonomy" id="1616107"/>
    <lineage>
        <taxon>Bacteria</taxon>
        <taxon>Bacillati</taxon>
        <taxon>Actinomycetota</taxon>
        <taxon>Actinomycetes</taxon>
        <taxon>Mycobacteriales</taxon>
        <taxon>Nocardiaceae</taxon>
        <taxon>Nocardia</taxon>
    </lineage>
</organism>
<proteinExistence type="predicted"/>